<accession>A0A1G4MK53</accession>
<protein>
    <submittedName>
        <fullName evidence="1">LAFE_0H09692g1_1</fullName>
    </submittedName>
</protein>
<name>A0A1G4MK53_LACFM</name>
<gene>
    <name evidence="1" type="ORF">LAFE_0H09692G</name>
</gene>
<dbReference type="OrthoDB" id="6067455at2759"/>
<reference evidence="1 2" key="1">
    <citation type="submission" date="2016-03" db="EMBL/GenBank/DDBJ databases">
        <authorList>
            <person name="Devillers H."/>
        </authorList>
    </citation>
    <scope>NUCLEOTIDE SEQUENCE [LARGE SCALE GENOMIC DNA]</scope>
    <source>
        <strain evidence="1">CBS 6772</strain>
    </source>
</reference>
<organism evidence="1 2">
    <name type="scientific">Lachancea fermentati</name>
    <name type="common">Zygosaccharomyces fermentati</name>
    <dbReference type="NCBI Taxonomy" id="4955"/>
    <lineage>
        <taxon>Eukaryota</taxon>
        <taxon>Fungi</taxon>
        <taxon>Dikarya</taxon>
        <taxon>Ascomycota</taxon>
        <taxon>Saccharomycotina</taxon>
        <taxon>Saccharomycetes</taxon>
        <taxon>Saccharomycetales</taxon>
        <taxon>Saccharomycetaceae</taxon>
        <taxon>Lachancea</taxon>
    </lineage>
</organism>
<evidence type="ECO:0000313" key="2">
    <source>
        <dbReference type="Proteomes" id="UP000190831"/>
    </source>
</evidence>
<dbReference type="STRING" id="4955.A0A1G4MK53"/>
<sequence>MSSIYDFRLRVNVPQDENHGGQALYYPSKLSARAPNASHRTHRVHAAFPKHIEPLPLNSNDIQLKDLIKSDPDCTTIDSETLNLVNYIRQPEKLRTSSGLSWLEMFAGDQTLHDSANSLHVEKTRPFQQVESLETFVPITVRPNKLLPISERLDLSPLMRSHLLQHDAVPFFNCERYETRLEPDDYEGICLAILENEILPITENEQPIFERQLELNEIRTCTRWYHYPLYYLFGIDRTGFFALNEIKKDFCDYPWSRFTRPRPDDVECYFGKVNEDAVDPLDIPDFDTKSEMSLDLYI</sequence>
<dbReference type="Proteomes" id="UP000190831">
    <property type="component" value="Chromosome H"/>
</dbReference>
<dbReference type="EMBL" id="LT598491">
    <property type="protein sequence ID" value="SCW04264.1"/>
    <property type="molecule type" value="Genomic_DNA"/>
</dbReference>
<dbReference type="AlphaFoldDB" id="A0A1G4MK53"/>
<proteinExistence type="predicted"/>
<keyword evidence="2" id="KW-1185">Reference proteome</keyword>
<evidence type="ECO:0000313" key="1">
    <source>
        <dbReference type="EMBL" id="SCW04264.1"/>
    </source>
</evidence>